<dbReference type="eggNOG" id="ENOG5031ZZ8">
    <property type="taxonomic scope" value="Bacteria"/>
</dbReference>
<accession>B2IYC4</accession>
<organism evidence="1 2">
    <name type="scientific">Nostoc punctiforme (strain ATCC 29133 / PCC 73102)</name>
    <dbReference type="NCBI Taxonomy" id="63737"/>
    <lineage>
        <taxon>Bacteria</taxon>
        <taxon>Bacillati</taxon>
        <taxon>Cyanobacteriota</taxon>
        <taxon>Cyanophyceae</taxon>
        <taxon>Nostocales</taxon>
        <taxon>Nostocaceae</taxon>
        <taxon>Nostoc</taxon>
    </lineage>
</organism>
<dbReference type="EMBL" id="CP001037">
    <property type="protein sequence ID" value="ACC80011.1"/>
    <property type="molecule type" value="Genomic_DNA"/>
</dbReference>
<dbReference type="HOGENOM" id="CLU_1914891_0_0_3"/>
<reference evidence="1 2" key="2">
    <citation type="journal article" date="2013" name="Plant Physiol.">
        <title>A Nostoc punctiforme Sugar Transporter Necessary to Establish a Cyanobacterium-Plant Symbiosis.</title>
        <authorList>
            <person name="Ekman M."/>
            <person name="Picossi S."/>
            <person name="Campbell E.L."/>
            <person name="Meeks J.C."/>
            <person name="Flores E."/>
        </authorList>
    </citation>
    <scope>NUCLEOTIDE SEQUENCE [LARGE SCALE GENOMIC DNA]</scope>
    <source>
        <strain evidence="2">ATCC 29133 / PCC 73102</strain>
    </source>
</reference>
<dbReference type="KEGG" id="npu:Npun_R1295"/>
<dbReference type="Proteomes" id="UP000001191">
    <property type="component" value="Chromosome"/>
</dbReference>
<sequence>MQFVCNSSNVFLLCDILIEKSSNSYVSDSDRPLKTPDKMKLQRFMLSLPSFDNQRLIFHAARQTLRKAEMARVAVREWLNQHDCELEEWKTKKASELGISISKLEQKLLAAAQNQTISNKGDDNFNSEKDSV</sequence>
<evidence type="ECO:0000313" key="1">
    <source>
        <dbReference type="EMBL" id="ACC80011.1"/>
    </source>
</evidence>
<reference evidence="2" key="1">
    <citation type="submission" date="2008-04" db="EMBL/GenBank/DDBJ databases">
        <title>Complete sequence of chromosome of Nostoc punctiforme ATCC 29133.</title>
        <authorList>
            <consortium name="US DOE Joint Genome Institute"/>
            <person name="Copeland A."/>
            <person name="Lucas S."/>
            <person name="Lapidus A."/>
            <person name="Glavina del Rio T."/>
            <person name="Dalin E."/>
            <person name="Tice H."/>
            <person name="Pitluck S."/>
            <person name="Chain P."/>
            <person name="Malfatti S."/>
            <person name="Shin M."/>
            <person name="Vergez L."/>
            <person name="Schmutz J."/>
            <person name="Larimer F."/>
            <person name="Land M."/>
            <person name="Hauser L."/>
            <person name="Kyrpides N."/>
            <person name="Kim E."/>
            <person name="Meeks J.C."/>
            <person name="Elhai J."/>
            <person name="Campbell E.L."/>
            <person name="Thiel T."/>
            <person name="Longmire J."/>
            <person name="Potts M."/>
            <person name="Atlas R."/>
        </authorList>
    </citation>
    <scope>NUCLEOTIDE SEQUENCE [LARGE SCALE GENOMIC DNA]</scope>
    <source>
        <strain evidence="2">ATCC 29133 / PCC 73102</strain>
    </source>
</reference>
<name>B2IYC4_NOSP7</name>
<dbReference type="AlphaFoldDB" id="B2IYC4"/>
<protein>
    <submittedName>
        <fullName evidence="1">Uncharacterized protein</fullName>
    </submittedName>
</protein>
<keyword evidence="2" id="KW-1185">Reference proteome</keyword>
<dbReference type="EnsemblBacteria" id="ACC80011">
    <property type="protein sequence ID" value="ACC80011"/>
    <property type="gene ID" value="Npun_R1295"/>
</dbReference>
<proteinExistence type="predicted"/>
<gene>
    <name evidence="1" type="ordered locus">Npun_R1295</name>
</gene>
<evidence type="ECO:0000313" key="2">
    <source>
        <dbReference type="Proteomes" id="UP000001191"/>
    </source>
</evidence>